<name>A0A9P6T5C4_9BASI</name>
<comment type="caution">
    <text evidence="2">The sequence shown here is derived from an EMBL/GenBank/DDBJ whole genome shotgun (WGS) entry which is preliminary data.</text>
</comment>
<sequence length="155" mass="17218">MFKSGQCGYISPGFPALHYKDPHYIIAEFSYPYTAFSRLRTADLECPLTTVAPGNEAWFQPGFHYPRSRPSIPRAKPGIVLGPPRQPQTRAPTVPTPHFQTDQDKGAQAPGNTLPGQPSWDANGLPLVSHRWQTGACPVFICLTGPRSIRIKFRF</sequence>
<protein>
    <submittedName>
        <fullName evidence="2">Uncharacterized protein</fullName>
    </submittedName>
</protein>
<evidence type="ECO:0000313" key="2">
    <source>
        <dbReference type="EMBL" id="KAG0139375.1"/>
    </source>
</evidence>
<dbReference type="Proteomes" id="UP000886653">
    <property type="component" value="Unassembled WGS sequence"/>
</dbReference>
<evidence type="ECO:0000256" key="1">
    <source>
        <dbReference type="SAM" id="MobiDB-lite"/>
    </source>
</evidence>
<proteinExistence type="predicted"/>
<feature type="region of interest" description="Disordered" evidence="1">
    <location>
        <begin position="79"/>
        <end position="120"/>
    </location>
</feature>
<reference evidence="2" key="1">
    <citation type="submission" date="2013-11" db="EMBL/GenBank/DDBJ databases">
        <title>Genome sequence of the fusiform rust pathogen reveals effectors for host alternation and coevolution with pine.</title>
        <authorList>
            <consortium name="DOE Joint Genome Institute"/>
            <person name="Smith K."/>
            <person name="Pendleton A."/>
            <person name="Kubisiak T."/>
            <person name="Anderson C."/>
            <person name="Salamov A."/>
            <person name="Aerts A."/>
            <person name="Riley R."/>
            <person name="Clum A."/>
            <person name="Lindquist E."/>
            <person name="Ence D."/>
            <person name="Campbell M."/>
            <person name="Kronenberg Z."/>
            <person name="Feau N."/>
            <person name="Dhillon B."/>
            <person name="Hamelin R."/>
            <person name="Burleigh J."/>
            <person name="Smith J."/>
            <person name="Yandell M."/>
            <person name="Nelson C."/>
            <person name="Grigoriev I."/>
            <person name="Davis J."/>
        </authorList>
    </citation>
    <scope>NUCLEOTIDE SEQUENCE</scope>
    <source>
        <strain evidence="2">G11</strain>
    </source>
</reference>
<dbReference type="AlphaFoldDB" id="A0A9P6T5C4"/>
<gene>
    <name evidence="2" type="ORF">CROQUDRAFT_101627</name>
</gene>
<evidence type="ECO:0000313" key="3">
    <source>
        <dbReference type="Proteomes" id="UP000886653"/>
    </source>
</evidence>
<organism evidence="2 3">
    <name type="scientific">Cronartium quercuum f. sp. fusiforme G11</name>
    <dbReference type="NCBI Taxonomy" id="708437"/>
    <lineage>
        <taxon>Eukaryota</taxon>
        <taxon>Fungi</taxon>
        <taxon>Dikarya</taxon>
        <taxon>Basidiomycota</taxon>
        <taxon>Pucciniomycotina</taxon>
        <taxon>Pucciniomycetes</taxon>
        <taxon>Pucciniales</taxon>
        <taxon>Coleosporiaceae</taxon>
        <taxon>Cronartium</taxon>
    </lineage>
</organism>
<accession>A0A9P6T5C4</accession>
<keyword evidence="3" id="KW-1185">Reference proteome</keyword>
<dbReference type="EMBL" id="MU167607">
    <property type="protein sequence ID" value="KAG0139375.1"/>
    <property type="molecule type" value="Genomic_DNA"/>
</dbReference>